<dbReference type="Proteomes" id="UP000503640">
    <property type="component" value="Unassembled WGS sequence"/>
</dbReference>
<reference evidence="4" key="1">
    <citation type="journal article" date="2020" name="Appl. Environ. Microbiol.">
        <title>Diazotrophic Anaeromyxobacter Isolates from Soils.</title>
        <authorList>
            <person name="Masuda Y."/>
            <person name="Yamanaka H."/>
            <person name="Xu Z.X."/>
            <person name="Shiratori Y."/>
            <person name="Aono T."/>
            <person name="Amachi S."/>
            <person name="Senoo K."/>
            <person name="Itoh H."/>
        </authorList>
    </citation>
    <scope>NUCLEOTIDE SEQUENCE [LARGE SCALE GENOMIC DNA]</scope>
    <source>
        <strain evidence="4">R267</strain>
    </source>
</reference>
<accession>A0A7I9VMU5</accession>
<evidence type="ECO:0000259" key="2">
    <source>
        <dbReference type="Pfam" id="PF10290"/>
    </source>
</evidence>
<dbReference type="InterPro" id="IPR018807">
    <property type="entry name" value="YJL171C/Tos1_N"/>
</dbReference>
<evidence type="ECO:0000256" key="1">
    <source>
        <dbReference type="SAM" id="MobiDB-lite"/>
    </source>
</evidence>
<keyword evidence="4" id="KW-1185">Reference proteome</keyword>
<dbReference type="AlphaFoldDB" id="A0A7I9VMU5"/>
<name>A0A7I9VMU5_9BACT</name>
<dbReference type="PROSITE" id="PS51257">
    <property type="entry name" value="PROKAR_LIPOPROTEIN"/>
    <property type="match status" value="1"/>
</dbReference>
<evidence type="ECO:0000313" key="3">
    <source>
        <dbReference type="EMBL" id="GEJ57723.1"/>
    </source>
</evidence>
<proteinExistence type="predicted"/>
<comment type="caution">
    <text evidence="3">The sequence shown here is derived from an EMBL/GenBank/DDBJ whole genome shotgun (WGS) entry which is preliminary data.</text>
</comment>
<sequence length="419" mass="42726">MFTDSARRASLVALAVLAAGAGCSRRAPHAPSEPTDPGLPPGGLAEGIGPARFAGGELDAASLGGTITFQQIGAAGWYPRVADPAVGPCDVTSTSACCRNTHTVPGDRLTPWDEELILTLRGPMLVKQLAVYQPDPAGVVGWRLVSAWDSRAPAGPQGLAFAGNGTETAGFTGAIGTECLVNVATDLAFACGAGSAPYCPASSGSQRRGWSGSKLFVLLAEMPHAGAAGPGQACSTGTAGGWYDAPWIGLSAAELVRAGSFSPCQCYAKDTSNYGAKADGCGQFNAFEVVNDNNAYRNLGVLSTDLVDYAGYVGEGPCGPQCDVSKLPPDVDLIAKATDTGAAHGALASPTQGPGAAFRRPDRGYRYFLILLDVDSRTVQLGVVHPNAVPAAAAGILPALPATVPHAALQDLLNLRLPQ</sequence>
<feature type="domain" description="Cell wall protein YJL171C/Tos1 N-terminal" evidence="2">
    <location>
        <begin position="66"/>
        <end position="134"/>
    </location>
</feature>
<feature type="region of interest" description="Disordered" evidence="1">
    <location>
        <begin position="25"/>
        <end position="46"/>
    </location>
</feature>
<protein>
    <recommendedName>
        <fullName evidence="2">Cell wall protein YJL171C/Tos1 N-terminal domain-containing protein</fullName>
    </recommendedName>
</protein>
<gene>
    <name evidence="3" type="ORF">AMYX_24640</name>
</gene>
<dbReference type="EMBL" id="BJTG01000005">
    <property type="protein sequence ID" value="GEJ57723.1"/>
    <property type="molecule type" value="Genomic_DNA"/>
</dbReference>
<evidence type="ECO:0000313" key="4">
    <source>
        <dbReference type="Proteomes" id="UP000503640"/>
    </source>
</evidence>
<dbReference type="Pfam" id="PF10290">
    <property type="entry name" value="YJL171C_Tos1_N"/>
    <property type="match status" value="1"/>
</dbReference>
<organism evidence="3 4">
    <name type="scientific">Anaeromyxobacter diazotrophicus</name>
    <dbReference type="NCBI Taxonomy" id="2590199"/>
    <lineage>
        <taxon>Bacteria</taxon>
        <taxon>Pseudomonadati</taxon>
        <taxon>Myxococcota</taxon>
        <taxon>Myxococcia</taxon>
        <taxon>Myxococcales</taxon>
        <taxon>Cystobacterineae</taxon>
        <taxon>Anaeromyxobacteraceae</taxon>
        <taxon>Anaeromyxobacter</taxon>
    </lineage>
</organism>
<dbReference type="RefSeq" id="WP_371869336.1">
    <property type="nucleotide sequence ID" value="NZ_BJTG01000005.1"/>
</dbReference>